<dbReference type="InterPro" id="IPR038765">
    <property type="entry name" value="Papain-like_cys_pep_sf"/>
</dbReference>
<gene>
    <name evidence="1" type="ORF">SERLA73DRAFT_65156</name>
</gene>
<feature type="non-terminal residue" evidence="1">
    <location>
        <position position="1"/>
    </location>
</feature>
<organism evidence="2">
    <name type="scientific">Serpula lacrymans var. lacrymans (strain S7.3)</name>
    <name type="common">Dry rot fungus</name>
    <dbReference type="NCBI Taxonomy" id="936435"/>
    <lineage>
        <taxon>Eukaryota</taxon>
        <taxon>Fungi</taxon>
        <taxon>Dikarya</taxon>
        <taxon>Basidiomycota</taxon>
        <taxon>Agaricomycotina</taxon>
        <taxon>Agaricomycetes</taxon>
        <taxon>Agaricomycetidae</taxon>
        <taxon>Boletales</taxon>
        <taxon>Coniophorineae</taxon>
        <taxon>Serpulaceae</taxon>
        <taxon>Serpula</taxon>
    </lineage>
</organism>
<dbReference type="AlphaFoldDB" id="F8QFV8"/>
<proteinExistence type="predicted"/>
<dbReference type="HOGENOM" id="CLU_2564715_0_0_1"/>
<dbReference type="Gene3D" id="3.40.395.10">
    <property type="entry name" value="Adenoviral Proteinase, Chain A"/>
    <property type="match status" value="1"/>
</dbReference>
<dbReference type="OrthoDB" id="2976051at2759"/>
<accession>F8QFV8</accession>
<evidence type="ECO:0000313" key="2">
    <source>
        <dbReference type="Proteomes" id="UP000008063"/>
    </source>
</evidence>
<dbReference type="EMBL" id="GL945498">
    <property type="protein sequence ID" value="EGN92803.1"/>
    <property type="molecule type" value="Genomic_DNA"/>
</dbReference>
<dbReference type="OMA" id="HIQHHAS"/>
<sequence length="88" mass="10258">CAILSTHNLPHIQHHASNDILWQTMSWCLYWEKNIWIIPIHPPSLVEHWVLCIAHLSTKQLHLFDSFGDQKGWKVDIKVSGLSCICHH</sequence>
<keyword evidence="2" id="KW-1185">Reference proteome</keyword>
<name>F8QFV8_SERL3</name>
<reference evidence="2" key="1">
    <citation type="journal article" date="2011" name="Science">
        <title>The plant cell wall-decomposing machinery underlies the functional diversity of forest fungi.</title>
        <authorList>
            <person name="Eastwood D.C."/>
            <person name="Floudas D."/>
            <person name="Binder M."/>
            <person name="Majcherczyk A."/>
            <person name="Schneider P."/>
            <person name="Aerts A."/>
            <person name="Asiegbu F.O."/>
            <person name="Baker S.E."/>
            <person name="Barry K."/>
            <person name="Bendiksby M."/>
            <person name="Blumentritt M."/>
            <person name="Coutinho P.M."/>
            <person name="Cullen D."/>
            <person name="de Vries R.P."/>
            <person name="Gathman A."/>
            <person name="Goodell B."/>
            <person name="Henrissat B."/>
            <person name="Ihrmark K."/>
            <person name="Kauserud H."/>
            <person name="Kohler A."/>
            <person name="LaButti K."/>
            <person name="Lapidus A."/>
            <person name="Lavin J.L."/>
            <person name="Lee Y.-H."/>
            <person name="Lindquist E."/>
            <person name="Lilly W."/>
            <person name="Lucas S."/>
            <person name="Morin E."/>
            <person name="Murat C."/>
            <person name="Oguiza J.A."/>
            <person name="Park J."/>
            <person name="Pisabarro A.G."/>
            <person name="Riley R."/>
            <person name="Rosling A."/>
            <person name="Salamov A."/>
            <person name="Schmidt O."/>
            <person name="Schmutz J."/>
            <person name="Skrede I."/>
            <person name="Stenlid J."/>
            <person name="Wiebenga A."/>
            <person name="Xie X."/>
            <person name="Kuees U."/>
            <person name="Hibbett D.S."/>
            <person name="Hoffmeister D."/>
            <person name="Hoegberg N."/>
            <person name="Martin F."/>
            <person name="Grigoriev I.V."/>
            <person name="Watkinson S.C."/>
        </authorList>
    </citation>
    <scope>NUCLEOTIDE SEQUENCE [LARGE SCALE GENOMIC DNA]</scope>
    <source>
        <strain evidence="2">strain S7.3</strain>
    </source>
</reference>
<protein>
    <recommendedName>
        <fullName evidence="3">Ubiquitin-like protease family profile domain-containing protein</fullName>
    </recommendedName>
</protein>
<evidence type="ECO:0000313" key="1">
    <source>
        <dbReference type="EMBL" id="EGN92803.1"/>
    </source>
</evidence>
<dbReference type="Proteomes" id="UP000008063">
    <property type="component" value="Unassembled WGS sequence"/>
</dbReference>
<dbReference type="SUPFAM" id="SSF54001">
    <property type="entry name" value="Cysteine proteinases"/>
    <property type="match status" value="1"/>
</dbReference>
<evidence type="ECO:0008006" key="3">
    <source>
        <dbReference type="Google" id="ProtNLM"/>
    </source>
</evidence>
<dbReference type="InParanoid" id="F8QFV8"/>
<dbReference type="STRING" id="936435.F8QFV8"/>